<keyword evidence="3" id="KW-1185">Reference proteome</keyword>
<dbReference type="EMBL" id="CAKXAJ010025864">
    <property type="protein sequence ID" value="CAH2244826.1"/>
    <property type="molecule type" value="Genomic_DNA"/>
</dbReference>
<accession>A0A8S4S5W5</accession>
<organism evidence="2 3">
    <name type="scientific">Pararge aegeria aegeria</name>
    <dbReference type="NCBI Taxonomy" id="348720"/>
    <lineage>
        <taxon>Eukaryota</taxon>
        <taxon>Metazoa</taxon>
        <taxon>Ecdysozoa</taxon>
        <taxon>Arthropoda</taxon>
        <taxon>Hexapoda</taxon>
        <taxon>Insecta</taxon>
        <taxon>Pterygota</taxon>
        <taxon>Neoptera</taxon>
        <taxon>Endopterygota</taxon>
        <taxon>Lepidoptera</taxon>
        <taxon>Glossata</taxon>
        <taxon>Ditrysia</taxon>
        <taxon>Papilionoidea</taxon>
        <taxon>Nymphalidae</taxon>
        <taxon>Satyrinae</taxon>
        <taxon>Satyrini</taxon>
        <taxon>Parargina</taxon>
        <taxon>Pararge</taxon>
    </lineage>
</organism>
<keyword evidence="1" id="KW-1133">Transmembrane helix</keyword>
<keyword evidence="1" id="KW-0472">Membrane</keyword>
<reference evidence="2" key="1">
    <citation type="submission" date="2022-03" db="EMBL/GenBank/DDBJ databases">
        <authorList>
            <person name="Lindestad O."/>
        </authorList>
    </citation>
    <scope>NUCLEOTIDE SEQUENCE</scope>
</reference>
<sequence length="128" mass="14377">MAANYGPHKKAQSRSAGDGGAMLGVSLRDQIRNEEIHTRTRITDIDQRVAKLKWQWAGHIPREPMDVGVLRCWSNRTGKRSGGRSPTRWTDDIRARPWTTVILVCAAISIAVFWSKRRGSVLLQANEA</sequence>
<name>A0A8S4S5W5_9NEOP</name>
<evidence type="ECO:0000313" key="2">
    <source>
        <dbReference type="EMBL" id="CAH2244826.1"/>
    </source>
</evidence>
<evidence type="ECO:0000313" key="3">
    <source>
        <dbReference type="Proteomes" id="UP000838756"/>
    </source>
</evidence>
<dbReference type="AlphaFoldDB" id="A0A8S4S5W5"/>
<feature type="transmembrane region" description="Helical" evidence="1">
    <location>
        <begin position="95"/>
        <end position="114"/>
    </location>
</feature>
<dbReference type="Proteomes" id="UP000838756">
    <property type="component" value="Unassembled WGS sequence"/>
</dbReference>
<dbReference type="OrthoDB" id="407509at2759"/>
<comment type="caution">
    <text evidence="2">The sequence shown here is derived from an EMBL/GenBank/DDBJ whole genome shotgun (WGS) entry which is preliminary data.</text>
</comment>
<protein>
    <submittedName>
        <fullName evidence="2">Jg16105 protein</fullName>
    </submittedName>
</protein>
<proteinExistence type="predicted"/>
<keyword evidence="1" id="KW-0812">Transmembrane</keyword>
<evidence type="ECO:0000256" key="1">
    <source>
        <dbReference type="SAM" id="Phobius"/>
    </source>
</evidence>
<gene>
    <name evidence="2" type="primary">jg16105</name>
    <name evidence="2" type="ORF">PAEG_LOCUS20735</name>
</gene>